<dbReference type="PANTHER" id="PTHR24291:SF189">
    <property type="entry name" value="CYTOCHROME P450 4C3-RELATED"/>
    <property type="match status" value="1"/>
</dbReference>
<dbReference type="EMBL" id="KY212089">
    <property type="protein sequence ID" value="ARA91653.1"/>
    <property type="molecule type" value="mRNA"/>
</dbReference>
<evidence type="ECO:0000256" key="1">
    <source>
        <dbReference type="ARBA" id="ARBA00001971"/>
    </source>
</evidence>
<sequence length="508" mass="58361">MYFTYVCYFCIVFLVILWYGGFRYKRRNMYRLVKKVKSPKTLFPFFGISIEVLGNTEAIMNKMKHYSEFSTSSGGVACGWLGPLLYYMITDAEKIEVVLKTVLEKDGLHRFIRVLVGNASIFSKVSIWRPRRKIAVTAFSPKILSEFVNVFSVQSDKLANKLKPMAGAGNFKLWPYVNAYSLDAIMETAMGVQINAQDGQGNPILTAVNESLRLSSERIFHLWLQPDWLYKLFPQYSQLLYHTRIVHDFTTEIIRKKKMDLNTKNKDITPKPDVVQGNLETTFLDHLIRQSDLQGGYSDLELREEVLTFIIAAMDTSATTMGFVLKLLAKYPEIQQRVFNELDAVFEGSDRLLHKHDLAKLQYLERVIKETLRLFPSVPFIIRKAEYDTQLTEDITLPKGAGIICSIWGVHRNPTIWGPDANCFDPDRFLPERCKDLPACAYIPFSFGPRNCLGYQYAMMSMKTALSTLLRRYRVVGTPETGPIPHIRVKLEVMLKAVDEYELAIVER</sequence>
<dbReference type="PRINTS" id="PR00385">
    <property type="entry name" value="P450"/>
</dbReference>
<protein>
    <submittedName>
        <fullName evidence="17">Cytochrome P450 monooxygenase</fullName>
    </submittedName>
</protein>
<keyword evidence="11 14" id="KW-0408">Iron</keyword>
<evidence type="ECO:0000256" key="13">
    <source>
        <dbReference type="ARBA" id="ARBA00023136"/>
    </source>
</evidence>
<dbReference type="GO" id="GO:0004497">
    <property type="term" value="F:monooxygenase activity"/>
    <property type="evidence" value="ECO:0007669"/>
    <property type="project" value="UniProtKB-KW"/>
</dbReference>
<reference evidence="17" key="1">
    <citation type="submission" date="2016-11" db="EMBL/GenBank/DDBJ databases">
        <title>Identification of cytochrome P450 monooxygenase genes from the cabbage butterfly, Pieris rapae.</title>
        <authorList>
            <person name="Liu S."/>
        </authorList>
    </citation>
    <scope>NUCLEOTIDE SEQUENCE</scope>
    <source>
        <strain evidence="17">SH</strain>
    </source>
</reference>
<dbReference type="GO" id="GO:0005789">
    <property type="term" value="C:endoplasmic reticulum membrane"/>
    <property type="evidence" value="ECO:0007669"/>
    <property type="project" value="UniProtKB-SubCell"/>
</dbReference>
<dbReference type="PANTHER" id="PTHR24291">
    <property type="entry name" value="CYTOCHROME P450 FAMILY 4"/>
    <property type="match status" value="1"/>
</dbReference>
<keyword evidence="16" id="KW-1133">Transmembrane helix</keyword>
<dbReference type="PRINTS" id="PR00463">
    <property type="entry name" value="EP450I"/>
</dbReference>
<feature type="transmembrane region" description="Helical" evidence="16">
    <location>
        <begin position="6"/>
        <end position="24"/>
    </location>
</feature>
<name>A0A1V0D9I5_PIERA</name>
<evidence type="ECO:0000256" key="7">
    <source>
        <dbReference type="ARBA" id="ARBA00022723"/>
    </source>
</evidence>
<keyword evidence="7 14" id="KW-0479">Metal-binding</keyword>
<dbReference type="InterPro" id="IPR050196">
    <property type="entry name" value="Cytochrome_P450_Monoox"/>
</dbReference>
<dbReference type="InterPro" id="IPR017972">
    <property type="entry name" value="Cyt_P450_CS"/>
</dbReference>
<evidence type="ECO:0000256" key="11">
    <source>
        <dbReference type="ARBA" id="ARBA00023004"/>
    </source>
</evidence>
<dbReference type="SUPFAM" id="SSF48264">
    <property type="entry name" value="Cytochrome P450"/>
    <property type="match status" value="1"/>
</dbReference>
<evidence type="ECO:0000256" key="5">
    <source>
        <dbReference type="ARBA" id="ARBA00010617"/>
    </source>
</evidence>
<comment type="function">
    <text evidence="2">May be involved in the metabolism of insect hormones and in the breakdown of synthetic insecticides.</text>
</comment>
<comment type="similarity">
    <text evidence="5 15">Belongs to the cytochrome P450 family.</text>
</comment>
<keyword evidence="6 14" id="KW-0349">Heme</keyword>
<dbReference type="GO" id="GO:0005506">
    <property type="term" value="F:iron ion binding"/>
    <property type="evidence" value="ECO:0007669"/>
    <property type="project" value="InterPro"/>
</dbReference>
<organism evidence="17">
    <name type="scientific">Pieris rapae</name>
    <name type="common">Small white butterfly</name>
    <name type="synonym">Artogeia rapae</name>
    <dbReference type="NCBI Taxonomy" id="64459"/>
    <lineage>
        <taxon>Eukaryota</taxon>
        <taxon>Metazoa</taxon>
        <taxon>Ecdysozoa</taxon>
        <taxon>Arthropoda</taxon>
        <taxon>Hexapoda</taxon>
        <taxon>Insecta</taxon>
        <taxon>Pterygota</taxon>
        <taxon>Neoptera</taxon>
        <taxon>Endopterygota</taxon>
        <taxon>Lepidoptera</taxon>
        <taxon>Glossata</taxon>
        <taxon>Ditrysia</taxon>
        <taxon>Papilionoidea</taxon>
        <taxon>Pieridae</taxon>
        <taxon>Pierinae</taxon>
        <taxon>Pieris</taxon>
    </lineage>
</organism>
<dbReference type="PROSITE" id="PS00086">
    <property type="entry name" value="CYTOCHROME_P450"/>
    <property type="match status" value="1"/>
</dbReference>
<comment type="cofactor">
    <cofactor evidence="1 14">
        <name>heme</name>
        <dbReference type="ChEBI" id="CHEBI:30413"/>
    </cofactor>
</comment>
<keyword evidence="12 15" id="KW-0503">Monooxygenase</keyword>
<dbReference type="CDD" id="cd20628">
    <property type="entry name" value="CYP4"/>
    <property type="match status" value="1"/>
</dbReference>
<evidence type="ECO:0000256" key="12">
    <source>
        <dbReference type="ARBA" id="ARBA00023033"/>
    </source>
</evidence>
<dbReference type="Pfam" id="PF00067">
    <property type="entry name" value="p450"/>
    <property type="match status" value="1"/>
</dbReference>
<evidence type="ECO:0000256" key="14">
    <source>
        <dbReference type="PIRSR" id="PIRSR602401-1"/>
    </source>
</evidence>
<evidence type="ECO:0000313" key="17">
    <source>
        <dbReference type="EMBL" id="ARA91653.1"/>
    </source>
</evidence>
<feature type="binding site" description="axial binding residue" evidence="14">
    <location>
        <position position="452"/>
    </location>
    <ligand>
        <name>heme</name>
        <dbReference type="ChEBI" id="CHEBI:30413"/>
    </ligand>
    <ligandPart>
        <name>Fe</name>
        <dbReference type="ChEBI" id="CHEBI:18248"/>
    </ligandPart>
</feature>
<evidence type="ECO:0000256" key="6">
    <source>
        <dbReference type="ARBA" id="ARBA00022617"/>
    </source>
</evidence>
<evidence type="ECO:0000256" key="8">
    <source>
        <dbReference type="ARBA" id="ARBA00022824"/>
    </source>
</evidence>
<keyword evidence="13 16" id="KW-0472">Membrane</keyword>
<evidence type="ECO:0000256" key="16">
    <source>
        <dbReference type="SAM" id="Phobius"/>
    </source>
</evidence>
<keyword evidence="9" id="KW-0492">Microsome</keyword>
<dbReference type="InterPro" id="IPR001128">
    <property type="entry name" value="Cyt_P450"/>
</dbReference>
<dbReference type="Gene3D" id="1.10.630.10">
    <property type="entry name" value="Cytochrome P450"/>
    <property type="match status" value="1"/>
</dbReference>
<evidence type="ECO:0000256" key="9">
    <source>
        <dbReference type="ARBA" id="ARBA00022848"/>
    </source>
</evidence>
<accession>A0A1V0D9I5</accession>
<evidence type="ECO:0000256" key="3">
    <source>
        <dbReference type="ARBA" id="ARBA00004174"/>
    </source>
</evidence>
<keyword evidence="10 15" id="KW-0560">Oxidoreductase</keyword>
<dbReference type="InterPro" id="IPR002401">
    <property type="entry name" value="Cyt_P450_E_grp-I"/>
</dbReference>
<dbReference type="AlphaFoldDB" id="A0A1V0D9I5"/>
<evidence type="ECO:0000256" key="4">
    <source>
        <dbReference type="ARBA" id="ARBA00004406"/>
    </source>
</evidence>
<evidence type="ECO:0000256" key="15">
    <source>
        <dbReference type="RuleBase" id="RU000461"/>
    </source>
</evidence>
<evidence type="ECO:0000256" key="2">
    <source>
        <dbReference type="ARBA" id="ARBA00003690"/>
    </source>
</evidence>
<comment type="subcellular location">
    <subcellularLocation>
        <location evidence="4">Endoplasmic reticulum membrane</location>
        <topology evidence="4">Peripheral membrane protein</topology>
    </subcellularLocation>
    <subcellularLocation>
        <location evidence="3">Microsome membrane</location>
        <topology evidence="3">Peripheral membrane protein</topology>
    </subcellularLocation>
</comment>
<dbReference type="GO" id="GO:0016705">
    <property type="term" value="F:oxidoreductase activity, acting on paired donors, with incorporation or reduction of molecular oxygen"/>
    <property type="evidence" value="ECO:0007669"/>
    <property type="project" value="InterPro"/>
</dbReference>
<keyword evidence="8" id="KW-0256">Endoplasmic reticulum</keyword>
<dbReference type="InterPro" id="IPR036396">
    <property type="entry name" value="Cyt_P450_sf"/>
</dbReference>
<keyword evidence="16" id="KW-0812">Transmembrane</keyword>
<dbReference type="GO" id="GO:0020037">
    <property type="term" value="F:heme binding"/>
    <property type="evidence" value="ECO:0007669"/>
    <property type="project" value="InterPro"/>
</dbReference>
<evidence type="ECO:0000256" key="10">
    <source>
        <dbReference type="ARBA" id="ARBA00023002"/>
    </source>
</evidence>
<proteinExistence type="evidence at transcript level"/>